<dbReference type="Pfam" id="PF14608">
    <property type="entry name" value="zf-CCCH_2"/>
    <property type="match status" value="1"/>
</dbReference>
<gene>
    <name evidence="8" type="ORF">HID58_075254</name>
</gene>
<evidence type="ECO:0000256" key="2">
    <source>
        <dbReference type="ARBA" id="ARBA00022771"/>
    </source>
</evidence>
<dbReference type="Proteomes" id="UP000824890">
    <property type="component" value="Unassembled WGS sequence"/>
</dbReference>
<feature type="zinc finger region" description="C3H1-type" evidence="5">
    <location>
        <begin position="424"/>
        <end position="442"/>
    </location>
</feature>
<feature type="region of interest" description="Disordered" evidence="6">
    <location>
        <begin position="529"/>
        <end position="555"/>
    </location>
</feature>
<name>A0ABQ7YJ53_BRANA</name>
<keyword evidence="2 5" id="KW-0863">Zinc-finger</keyword>
<keyword evidence="9" id="KW-1185">Reference proteome</keyword>
<dbReference type="Pfam" id="PF00642">
    <property type="entry name" value="zf-CCCH"/>
    <property type="match status" value="4"/>
</dbReference>
<evidence type="ECO:0000259" key="7">
    <source>
        <dbReference type="PROSITE" id="PS50103"/>
    </source>
</evidence>
<evidence type="ECO:0000256" key="3">
    <source>
        <dbReference type="ARBA" id="ARBA00022833"/>
    </source>
</evidence>
<dbReference type="Gene3D" id="2.30.30.1190">
    <property type="match status" value="1"/>
</dbReference>
<reference evidence="8 9" key="1">
    <citation type="submission" date="2021-05" db="EMBL/GenBank/DDBJ databases">
        <title>Genome Assembly of Synthetic Allotetraploid Brassica napus Reveals Homoeologous Exchanges between Subgenomes.</title>
        <authorList>
            <person name="Davis J.T."/>
        </authorList>
    </citation>
    <scope>NUCLEOTIDE SEQUENCE [LARGE SCALE GENOMIC DNA]</scope>
    <source>
        <strain evidence="9">cv. Da-Ae</strain>
        <tissue evidence="8">Seedling</tissue>
    </source>
</reference>
<feature type="compositionally biased region" description="Basic and acidic residues" evidence="6">
    <location>
        <begin position="23"/>
        <end position="42"/>
    </location>
</feature>
<organism evidence="8 9">
    <name type="scientific">Brassica napus</name>
    <name type="common">Rape</name>
    <dbReference type="NCBI Taxonomy" id="3708"/>
    <lineage>
        <taxon>Eukaryota</taxon>
        <taxon>Viridiplantae</taxon>
        <taxon>Streptophyta</taxon>
        <taxon>Embryophyta</taxon>
        <taxon>Tracheophyta</taxon>
        <taxon>Spermatophyta</taxon>
        <taxon>Magnoliopsida</taxon>
        <taxon>eudicotyledons</taxon>
        <taxon>Gunneridae</taxon>
        <taxon>Pentapetalae</taxon>
        <taxon>rosids</taxon>
        <taxon>malvids</taxon>
        <taxon>Brassicales</taxon>
        <taxon>Brassicaceae</taxon>
        <taxon>Brassiceae</taxon>
        <taxon>Brassica</taxon>
    </lineage>
</organism>
<protein>
    <recommendedName>
        <fullName evidence="7">C3H1-type domain-containing protein</fullName>
    </recommendedName>
</protein>
<feature type="compositionally biased region" description="Basic and acidic residues" evidence="6">
    <location>
        <begin position="267"/>
        <end position="290"/>
    </location>
</feature>
<feature type="zinc finger region" description="C3H1-type" evidence="5">
    <location>
        <begin position="180"/>
        <end position="208"/>
    </location>
</feature>
<evidence type="ECO:0000256" key="4">
    <source>
        <dbReference type="ARBA" id="ARBA00023125"/>
    </source>
</evidence>
<evidence type="ECO:0000256" key="6">
    <source>
        <dbReference type="SAM" id="MobiDB-lite"/>
    </source>
</evidence>
<dbReference type="SMART" id="SM00356">
    <property type="entry name" value="ZnF_C3H1"/>
    <property type="match status" value="6"/>
</dbReference>
<feature type="compositionally biased region" description="Polar residues" evidence="6">
    <location>
        <begin position="294"/>
        <end position="305"/>
    </location>
</feature>
<dbReference type="PROSITE" id="PS50103">
    <property type="entry name" value="ZF_C3H1"/>
    <property type="match status" value="5"/>
</dbReference>
<feature type="zinc finger region" description="C3H1-type" evidence="5">
    <location>
        <begin position="395"/>
        <end position="423"/>
    </location>
</feature>
<dbReference type="InterPro" id="IPR036855">
    <property type="entry name" value="Znf_CCCH_sf"/>
</dbReference>
<sequence length="597" mass="69432">MKDNTSAMSDRENLEKGDEEAKETDTRRESTSIEETEGRDPDSGPSESNVRTDLRHEIYPRSGAEKRENEPERHGLGEYPVRIGVEDCYYYLKNGFCGYGLSCRFNHPPVSENTKKEYLLCLDSRFSHGLYSLIHRNQMRHGMVQPSPYPGAGDCRQYLQSGQCSYGPKCRFNHPPSPRDLGAIDCRQYLQTGQCSYGPKCRYNHPPSPVLSQWVSRQICKKGNCKYGSGCKFTHSMSGDGAEAEPMRQDTTWGKKRHAAKSSSRPWKRERQAHDLEEHKQKKRKVENLRIDPNAQSGEGGSQTEQRLEVPENFNVNAQEQADMERQNREAQEKAQEERRLQIDNERRQARLRLERMQPRVLTNNVDQLREALPDIGIERKEGDGRMKEDEYPVRPGEKDCSFYLKTGRCDFGEFCRFNHPKFFLGGKCKYGSTCKFKHSKEGDSTEAMRQVIAYKLLYYSDQPNVKNLTESLLQDQKRQRTESSYGPSRERRAKTIDKQRREAQNNLQEERLMIPENHNVNAQENLQQQADMERQNREAQEKAQEERRRQIDNERRQARLRLERMKPRVLTSNVDQLREALPHIGIERKEGDGCTI</sequence>
<feature type="domain" description="C3H1-type" evidence="7">
    <location>
        <begin position="395"/>
        <end position="423"/>
    </location>
</feature>
<feature type="domain" description="C3H1-type" evidence="7">
    <location>
        <begin position="180"/>
        <end position="208"/>
    </location>
</feature>
<dbReference type="Gene3D" id="4.10.1000.10">
    <property type="entry name" value="Zinc finger, CCCH-type"/>
    <property type="match status" value="2"/>
</dbReference>
<dbReference type="EMBL" id="JAGKQM010000017">
    <property type="protein sequence ID" value="KAH0868232.1"/>
    <property type="molecule type" value="Genomic_DNA"/>
</dbReference>
<feature type="domain" description="C3H1-type" evidence="7">
    <location>
        <begin position="424"/>
        <end position="442"/>
    </location>
</feature>
<proteinExistence type="predicted"/>
<feature type="zinc finger region" description="C3H1-type" evidence="5">
    <location>
        <begin position="82"/>
        <end position="110"/>
    </location>
</feature>
<dbReference type="PANTHER" id="PTHR12506:SF69">
    <property type="entry name" value="C3H1-TYPE DOMAIN-CONTAINING PROTEIN"/>
    <property type="match status" value="1"/>
</dbReference>
<feature type="zinc finger region" description="C3H1-type" evidence="5">
    <location>
        <begin position="149"/>
        <end position="177"/>
    </location>
</feature>
<dbReference type="InterPro" id="IPR050974">
    <property type="entry name" value="Plant_ZF_CCCH"/>
</dbReference>
<evidence type="ECO:0000313" key="9">
    <source>
        <dbReference type="Proteomes" id="UP000824890"/>
    </source>
</evidence>
<feature type="compositionally biased region" description="Basic and acidic residues" evidence="6">
    <location>
        <begin position="1"/>
        <end position="16"/>
    </location>
</feature>
<dbReference type="SUPFAM" id="SSF90229">
    <property type="entry name" value="CCCH zinc finger"/>
    <property type="match status" value="3"/>
</dbReference>
<feature type="region of interest" description="Disordered" evidence="6">
    <location>
        <begin position="471"/>
        <end position="509"/>
    </location>
</feature>
<feature type="domain" description="C3H1-type" evidence="7">
    <location>
        <begin position="82"/>
        <end position="110"/>
    </location>
</feature>
<feature type="compositionally biased region" description="Basic and acidic residues" evidence="6">
    <location>
        <begin position="50"/>
        <end position="74"/>
    </location>
</feature>
<evidence type="ECO:0000256" key="5">
    <source>
        <dbReference type="PROSITE-ProRule" id="PRU00723"/>
    </source>
</evidence>
<dbReference type="PANTHER" id="PTHR12506">
    <property type="entry name" value="PROTEIN PHOSPHATASE RELATED"/>
    <property type="match status" value="1"/>
</dbReference>
<comment type="caution">
    <text evidence="8">The sequence shown here is derived from an EMBL/GenBank/DDBJ whole genome shotgun (WGS) entry which is preliminary data.</text>
</comment>
<evidence type="ECO:0000256" key="1">
    <source>
        <dbReference type="ARBA" id="ARBA00022723"/>
    </source>
</evidence>
<feature type="region of interest" description="Disordered" evidence="6">
    <location>
        <begin position="236"/>
        <end position="342"/>
    </location>
</feature>
<accession>A0ABQ7YJ53</accession>
<feature type="compositionally biased region" description="Basic and acidic residues" evidence="6">
    <location>
        <begin position="532"/>
        <end position="555"/>
    </location>
</feature>
<feature type="domain" description="C3H1-type" evidence="7">
    <location>
        <begin position="149"/>
        <end position="177"/>
    </location>
</feature>
<keyword evidence="4" id="KW-0238">DNA-binding</keyword>
<evidence type="ECO:0000313" key="8">
    <source>
        <dbReference type="EMBL" id="KAH0868232.1"/>
    </source>
</evidence>
<keyword evidence="1 5" id="KW-0479">Metal-binding</keyword>
<feature type="region of interest" description="Disordered" evidence="6">
    <location>
        <begin position="1"/>
        <end position="74"/>
    </location>
</feature>
<feature type="compositionally biased region" description="Basic and acidic residues" evidence="6">
    <location>
        <begin position="489"/>
        <end position="509"/>
    </location>
</feature>
<keyword evidence="3 5" id="KW-0862">Zinc</keyword>
<dbReference type="InterPro" id="IPR000571">
    <property type="entry name" value="Znf_CCCH"/>
</dbReference>
<dbReference type="Gene3D" id="3.30.1370.210">
    <property type="match status" value="1"/>
</dbReference>
<feature type="compositionally biased region" description="Basic and acidic residues" evidence="6">
    <location>
        <begin position="323"/>
        <end position="342"/>
    </location>
</feature>